<accession>A0ABW3ZJY1</accession>
<evidence type="ECO:0000313" key="2">
    <source>
        <dbReference type="EMBL" id="MFD1343060.1"/>
    </source>
</evidence>
<feature type="transmembrane region" description="Helical" evidence="1">
    <location>
        <begin position="259"/>
        <end position="279"/>
    </location>
</feature>
<evidence type="ECO:0000313" key="3">
    <source>
        <dbReference type="Proteomes" id="UP001597135"/>
    </source>
</evidence>
<organism evidence="2 3">
    <name type="scientific">Litorisediminicola beolgyonensis</name>
    <dbReference type="NCBI Taxonomy" id="1173614"/>
    <lineage>
        <taxon>Bacteria</taxon>
        <taxon>Pseudomonadati</taxon>
        <taxon>Pseudomonadota</taxon>
        <taxon>Alphaproteobacteria</taxon>
        <taxon>Rhodobacterales</taxon>
        <taxon>Paracoccaceae</taxon>
        <taxon>Litorisediminicola</taxon>
    </lineage>
</organism>
<sequence length="445" mass="46103">MTPTTPLALLIMVLALWLGPRRGFWLVAVALPFGSAAALSVGGTGTLSLADAALISLWLAWGLRDPRLTGLSAALTPGAPGTALIALLLWAGLGAMILPELLSARTEVYVAVQREGAAVWQRVPLAPGPGALGQCLRLALSVSALLLAQHVLRQGGAARGPPVVLAAATLMHAALAGADLASHTMGMPHLLDPLRSMRAMMLDNQVVGGVKRLVGGFPEPAGFAYFTIGLYAFWLRLWLSDHAPRGAGALTLLCGALLLRSTSSAAWACGAVVTLWILARHGRPGVERGQAVVLACLPGALGLLVIAWLTVPWLQGLTDQLLVQKLASVSGAERQSWALQSLRNLVETGGLGTGLGMSRSSGWLFACLGSLGVIGTGLYLKALAPVLFGSPDPSRPMTDVVILRAAQSGAGAILLQALLTRPHPDLGLFFAVLAGSVLGLRQRSI</sequence>
<feature type="transmembrane region" description="Helical" evidence="1">
    <location>
        <begin position="73"/>
        <end position="98"/>
    </location>
</feature>
<feature type="transmembrane region" description="Helical" evidence="1">
    <location>
        <begin position="221"/>
        <end position="239"/>
    </location>
</feature>
<feature type="transmembrane region" description="Helical" evidence="1">
    <location>
        <begin position="33"/>
        <end position="61"/>
    </location>
</feature>
<keyword evidence="3" id="KW-1185">Reference proteome</keyword>
<protein>
    <recommendedName>
        <fullName evidence="4">O-Antigen ligase</fullName>
    </recommendedName>
</protein>
<comment type="caution">
    <text evidence="2">The sequence shown here is derived from an EMBL/GenBank/DDBJ whole genome shotgun (WGS) entry which is preliminary data.</text>
</comment>
<name>A0ABW3ZJY1_9RHOB</name>
<keyword evidence="1" id="KW-0472">Membrane</keyword>
<keyword evidence="1" id="KW-1133">Transmembrane helix</keyword>
<dbReference type="Proteomes" id="UP001597135">
    <property type="component" value="Unassembled WGS sequence"/>
</dbReference>
<feature type="transmembrane region" description="Helical" evidence="1">
    <location>
        <begin position="291"/>
        <end position="311"/>
    </location>
</feature>
<gene>
    <name evidence="2" type="ORF">ACFQ4E_11575</name>
</gene>
<evidence type="ECO:0000256" key="1">
    <source>
        <dbReference type="SAM" id="Phobius"/>
    </source>
</evidence>
<proteinExistence type="predicted"/>
<dbReference type="EMBL" id="JBHTMU010000018">
    <property type="protein sequence ID" value="MFD1343060.1"/>
    <property type="molecule type" value="Genomic_DNA"/>
</dbReference>
<keyword evidence="1" id="KW-0812">Transmembrane</keyword>
<reference evidence="3" key="1">
    <citation type="journal article" date="2019" name="Int. J. Syst. Evol. Microbiol.">
        <title>The Global Catalogue of Microorganisms (GCM) 10K type strain sequencing project: providing services to taxonomists for standard genome sequencing and annotation.</title>
        <authorList>
            <consortium name="The Broad Institute Genomics Platform"/>
            <consortium name="The Broad Institute Genome Sequencing Center for Infectious Disease"/>
            <person name="Wu L."/>
            <person name="Ma J."/>
        </authorList>
    </citation>
    <scope>NUCLEOTIDE SEQUENCE [LARGE SCALE GENOMIC DNA]</scope>
    <source>
        <strain evidence="3">CCUG 62953</strain>
    </source>
</reference>
<feature type="transmembrane region" description="Helical" evidence="1">
    <location>
        <begin position="362"/>
        <end position="380"/>
    </location>
</feature>
<evidence type="ECO:0008006" key="4">
    <source>
        <dbReference type="Google" id="ProtNLM"/>
    </source>
</evidence>
<dbReference type="RefSeq" id="WP_386803662.1">
    <property type="nucleotide sequence ID" value="NZ_JBHTMU010000018.1"/>
</dbReference>